<gene>
    <name evidence="6" type="ORF">LCGC14_2282480</name>
</gene>
<evidence type="ECO:0000256" key="2">
    <source>
        <dbReference type="ARBA" id="ARBA00022741"/>
    </source>
</evidence>
<keyword evidence="2" id="KW-0547">Nucleotide-binding</keyword>
<organism evidence="6">
    <name type="scientific">marine sediment metagenome</name>
    <dbReference type="NCBI Taxonomy" id="412755"/>
    <lineage>
        <taxon>unclassified sequences</taxon>
        <taxon>metagenomes</taxon>
        <taxon>ecological metagenomes</taxon>
    </lineage>
</organism>
<dbReference type="GO" id="GO:0016226">
    <property type="term" value="P:iron-sulfur cluster assembly"/>
    <property type="evidence" value="ECO:0007669"/>
    <property type="project" value="InterPro"/>
</dbReference>
<dbReference type="GO" id="GO:0051539">
    <property type="term" value="F:4 iron, 4 sulfur cluster binding"/>
    <property type="evidence" value="ECO:0007669"/>
    <property type="project" value="TreeGrafter"/>
</dbReference>
<dbReference type="PANTHER" id="PTHR42961:SF2">
    <property type="entry name" value="IRON-SULFUR PROTEIN NUBPL"/>
    <property type="match status" value="1"/>
</dbReference>
<dbReference type="GO" id="GO:0140663">
    <property type="term" value="F:ATP-dependent FeS chaperone activity"/>
    <property type="evidence" value="ECO:0007669"/>
    <property type="project" value="InterPro"/>
</dbReference>
<evidence type="ECO:0000256" key="5">
    <source>
        <dbReference type="ARBA" id="ARBA00023014"/>
    </source>
</evidence>
<reference evidence="6" key="1">
    <citation type="journal article" date="2015" name="Nature">
        <title>Complex archaea that bridge the gap between prokaryotes and eukaryotes.</title>
        <authorList>
            <person name="Spang A."/>
            <person name="Saw J.H."/>
            <person name="Jorgensen S.L."/>
            <person name="Zaremba-Niedzwiedzka K."/>
            <person name="Martijn J."/>
            <person name="Lind A.E."/>
            <person name="van Eijk R."/>
            <person name="Schleper C."/>
            <person name="Guy L."/>
            <person name="Ettema T.J."/>
        </authorList>
    </citation>
    <scope>NUCLEOTIDE SEQUENCE</scope>
</reference>
<dbReference type="AlphaFoldDB" id="A0A0F9F651"/>
<keyword evidence="5" id="KW-0411">Iron-sulfur</keyword>
<dbReference type="InterPro" id="IPR027417">
    <property type="entry name" value="P-loop_NTPase"/>
</dbReference>
<dbReference type="HAMAP" id="MF_02040">
    <property type="entry name" value="Mrp_NBP35"/>
    <property type="match status" value="1"/>
</dbReference>
<keyword evidence="1" id="KW-0479">Metal-binding</keyword>
<dbReference type="FunFam" id="3.40.50.300:FF:001119">
    <property type="entry name" value="Iron-sulfur cluster carrier protein"/>
    <property type="match status" value="1"/>
</dbReference>
<dbReference type="CDD" id="cd02037">
    <property type="entry name" value="Mrp_NBP35"/>
    <property type="match status" value="1"/>
</dbReference>
<keyword evidence="3" id="KW-0067">ATP-binding</keyword>
<dbReference type="GO" id="GO:0005524">
    <property type="term" value="F:ATP binding"/>
    <property type="evidence" value="ECO:0007669"/>
    <property type="project" value="UniProtKB-KW"/>
</dbReference>
<evidence type="ECO:0000256" key="3">
    <source>
        <dbReference type="ARBA" id="ARBA00022840"/>
    </source>
</evidence>
<comment type="caution">
    <text evidence="6">The sequence shown here is derived from an EMBL/GenBank/DDBJ whole genome shotgun (WGS) entry which is preliminary data.</text>
</comment>
<dbReference type="InterPro" id="IPR019591">
    <property type="entry name" value="Mrp/NBP35_ATP-bd"/>
</dbReference>
<dbReference type="Pfam" id="PF10609">
    <property type="entry name" value="ParA"/>
    <property type="match status" value="1"/>
</dbReference>
<dbReference type="EMBL" id="LAZR01031788">
    <property type="protein sequence ID" value="KKL52735.1"/>
    <property type="molecule type" value="Genomic_DNA"/>
</dbReference>
<accession>A0A0F9F651</accession>
<evidence type="ECO:0008006" key="7">
    <source>
        <dbReference type="Google" id="ProtNLM"/>
    </source>
</evidence>
<dbReference type="InterPro" id="IPR044304">
    <property type="entry name" value="NUBPL-like"/>
</dbReference>
<evidence type="ECO:0000256" key="4">
    <source>
        <dbReference type="ARBA" id="ARBA00023004"/>
    </source>
</evidence>
<dbReference type="Gene3D" id="3.40.50.300">
    <property type="entry name" value="P-loop containing nucleotide triphosphate hydrolases"/>
    <property type="match status" value="1"/>
</dbReference>
<protein>
    <recommendedName>
        <fullName evidence="7">Iron-sulfur cluster carrier protein</fullName>
    </recommendedName>
</protein>
<keyword evidence="4" id="KW-0408">Iron</keyword>
<dbReference type="GO" id="GO:0046872">
    <property type="term" value="F:metal ion binding"/>
    <property type="evidence" value="ECO:0007669"/>
    <property type="project" value="UniProtKB-KW"/>
</dbReference>
<dbReference type="InterPro" id="IPR000808">
    <property type="entry name" value="Mrp-like_CS"/>
</dbReference>
<evidence type="ECO:0000313" key="6">
    <source>
        <dbReference type="EMBL" id="KKL52735.1"/>
    </source>
</evidence>
<dbReference type="PANTHER" id="PTHR42961">
    <property type="entry name" value="IRON-SULFUR PROTEIN NUBPL"/>
    <property type="match status" value="1"/>
</dbReference>
<sequence length="296" mass="32721">MKEMRNMANNEIPDIDLKETMREAQQEAIHEQTKSIKENLARIKNKIVIISGKGGVGKTTVAVNLAMGLASVGLRVGILDVDITGPNVNKMLGIIPEARLRVDPEAKRFYPLDGPLNLKVVSMASLLQDPDTPIIWRGPMKMSAVRQFLGDVFWGDLDYLIVDLPPGTSDEAIDILQLIPDEQVIIVSTPQEVAMMDARKTIVMTQTMKRNILGIIENMSGFKCPHCDNYIDLYPPGGGEKAANDFNIDYLGKIPFELEIGQQGDQGLPFVITYPESASSKAFKSIVKKILDLLEK</sequence>
<dbReference type="InterPro" id="IPR033756">
    <property type="entry name" value="YlxH/NBP35"/>
</dbReference>
<proteinExistence type="inferred from homology"/>
<evidence type="ECO:0000256" key="1">
    <source>
        <dbReference type="ARBA" id="ARBA00022723"/>
    </source>
</evidence>
<dbReference type="SUPFAM" id="SSF52540">
    <property type="entry name" value="P-loop containing nucleoside triphosphate hydrolases"/>
    <property type="match status" value="1"/>
</dbReference>
<name>A0A0F9F651_9ZZZZ</name>
<dbReference type="PROSITE" id="PS01215">
    <property type="entry name" value="MRP"/>
    <property type="match status" value="1"/>
</dbReference>